<sequence length="283" mass="32420">MEGGDVYSIFAALEEDFDEFEANVLNKYWPLIEEIPCPECETMLMSVEEVVAHCVEVHDWEEQNKSTLGKLKLNDVPDPRTMLKGLLEEEYKGQKSEAAAGTYNFVEPKAEVISLKLTLGRGYLYYDDSRLSFSLLEGGYLYYDDSTLNKVPPSDRFHCPECDIILDPPEGLLEHLYEYHNWGDKRKGKKVLNISEHENMLEEFLEELSKGTDHDGKKSEAEPSNSKVEPLKEMSLELYLAPHKSPRVAQVQPLRLDLVDLNEEAAEVKRFEIDLNVDLNVPF</sequence>
<evidence type="ECO:0000259" key="2">
    <source>
        <dbReference type="PROSITE" id="PS00028"/>
    </source>
</evidence>
<dbReference type="AlphaFoldDB" id="A0A834HKI6"/>
<dbReference type="SMART" id="SM00355">
    <property type="entry name" value="ZnF_C2H2"/>
    <property type="match status" value="2"/>
</dbReference>
<comment type="caution">
    <text evidence="3">The sequence shown here is derived from an EMBL/GenBank/DDBJ whole genome shotgun (WGS) entry which is preliminary data.</text>
</comment>
<keyword evidence="4" id="KW-1185">Reference proteome</keyword>
<name>A0A834HKI6_RHOSS</name>
<accession>A0A834HKI6</accession>
<feature type="compositionally biased region" description="Basic and acidic residues" evidence="1">
    <location>
        <begin position="209"/>
        <end position="221"/>
    </location>
</feature>
<evidence type="ECO:0000256" key="1">
    <source>
        <dbReference type="SAM" id="MobiDB-lite"/>
    </source>
</evidence>
<dbReference type="EMBL" id="WJXA01000001">
    <property type="protein sequence ID" value="KAF7154131.1"/>
    <property type="molecule type" value="Genomic_DNA"/>
</dbReference>
<proteinExistence type="predicted"/>
<evidence type="ECO:0000313" key="4">
    <source>
        <dbReference type="Proteomes" id="UP000626092"/>
    </source>
</evidence>
<dbReference type="PROSITE" id="PS00028">
    <property type="entry name" value="ZINC_FINGER_C2H2_1"/>
    <property type="match status" value="2"/>
</dbReference>
<gene>
    <name evidence="3" type="ORF">RHSIM_Rhsim01G0262000</name>
</gene>
<organism evidence="3 4">
    <name type="scientific">Rhododendron simsii</name>
    <name type="common">Sims's rhododendron</name>
    <dbReference type="NCBI Taxonomy" id="118357"/>
    <lineage>
        <taxon>Eukaryota</taxon>
        <taxon>Viridiplantae</taxon>
        <taxon>Streptophyta</taxon>
        <taxon>Embryophyta</taxon>
        <taxon>Tracheophyta</taxon>
        <taxon>Spermatophyta</taxon>
        <taxon>Magnoliopsida</taxon>
        <taxon>eudicotyledons</taxon>
        <taxon>Gunneridae</taxon>
        <taxon>Pentapetalae</taxon>
        <taxon>asterids</taxon>
        <taxon>Ericales</taxon>
        <taxon>Ericaceae</taxon>
        <taxon>Ericoideae</taxon>
        <taxon>Rhodoreae</taxon>
        <taxon>Rhododendron</taxon>
    </lineage>
</organism>
<dbReference type="Proteomes" id="UP000626092">
    <property type="component" value="Unassembled WGS sequence"/>
</dbReference>
<reference evidence="3" key="1">
    <citation type="submission" date="2019-11" db="EMBL/GenBank/DDBJ databases">
        <authorList>
            <person name="Liu Y."/>
            <person name="Hou J."/>
            <person name="Li T.-Q."/>
            <person name="Guan C.-H."/>
            <person name="Wu X."/>
            <person name="Wu H.-Z."/>
            <person name="Ling F."/>
            <person name="Zhang R."/>
            <person name="Shi X.-G."/>
            <person name="Ren J.-P."/>
            <person name="Chen E.-F."/>
            <person name="Sun J.-M."/>
        </authorList>
    </citation>
    <scope>NUCLEOTIDE SEQUENCE</scope>
    <source>
        <strain evidence="3">Adult_tree_wgs_1</strain>
        <tissue evidence="3">Leaves</tissue>
    </source>
</reference>
<feature type="domain" description="C2H2-type" evidence="2">
    <location>
        <begin position="37"/>
        <end position="58"/>
    </location>
</feature>
<evidence type="ECO:0000313" key="3">
    <source>
        <dbReference type="EMBL" id="KAF7154131.1"/>
    </source>
</evidence>
<dbReference type="InterPro" id="IPR013087">
    <property type="entry name" value="Znf_C2H2_type"/>
</dbReference>
<protein>
    <recommendedName>
        <fullName evidence="2">C2H2-type domain-containing protein</fullName>
    </recommendedName>
</protein>
<feature type="region of interest" description="Disordered" evidence="1">
    <location>
        <begin position="209"/>
        <end position="229"/>
    </location>
</feature>
<dbReference type="OrthoDB" id="10380305at2759"/>
<feature type="domain" description="C2H2-type" evidence="2">
    <location>
        <begin position="159"/>
        <end position="180"/>
    </location>
</feature>